<proteinExistence type="predicted"/>
<comment type="subcellular location">
    <subcellularLocation>
        <location evidence="1">Cell membrane</location>
        <topology evidence="1">Multi-pass membrane protein</topology>
    </subcellularLocation>
</comment>
<feature type="transmembrane region" description="Helical" evidence="6">
    <location>
        <begin position="346"/>
        <end position="368"/>
    </location>
</feature>
<keyword evidence="8" id="KW-1185">Reference proteome</keyword>
<feature type="transmembrane region" description="Helical" evidence="6">
    <location>
        <begin position="316"/>
        <end position="340"/>
    </location>
</feature>
<feature type="transmembrane region" description="Helical" evidence="6">
    <location>
        <begin position="463"/>
        <end position="485"/>
    </location>
</feature>
<protein>
    <submittedName>
        <fullName evidence="7">Polysaccharide biosynthesis protein</fullName>
    </submittedName>
</protein>
<dbReference type="InterPro" id="IPR002797">
    <property type="entry name" value="Polysacc_synth"/>
</dbReference>
<dbReference type="KEGG" id="aar:Acear_2155"/>
<evidence type="ECO:0000256" key="3">
    <source>
        <dbReference type="ARBA" id="ARBA00022692"/>
    </source>
</evidence>
<evidence type="ECO:0000313" key="8">
    <source>
        <dbReference type="Proteomes" id="UP000001661"/>
    </source>
</evidence>
<dbReference type="STRING" id="574087.Acear_2155"/>
<keyword evidence="2" id="KW-1003">Cell membrane</keyword>
<evidence type="ECO:0000256" key="2">
    <source>
        <dbReference type="ARBA" id="ARBA00022475"/>
    </source>
</evidence>
<feature type="transmembrane region" description="Helical" evidence="6">
    <location>
        <begin position="55"/>
        <end position="74"/>
    </location>
</feature>
<keyword evidence="4 6" id="KW-1133">Transmembrane helix</keyword>
<gene>
    <name evidence="7" type="ordered locus">Acear_2155</name>
</gene>
<feature type="transmembrane region" description="Helical" evidence="6">
    <location>
        <begin position="404"/>
        <end position="426"/>
    </location>
</feature>
<feature type="transmembrane region" description="Helical" evidence="6">
    <location>
        <begin position="98"/>
        <end position="119"/>
    </location>
</feature>
<accession>D9QTS0</accession>
<dbReference type="RefSeq" id="WP_013279082.1">
    <property type="nucleotide sequence ID" value="NC_014378.1"/>
</dbReference>
<name>D9QTS0_ACEAZ</name>
<dbReference type="PANTHER" id="PTHR30250">
    <property type="entry name" value="PST FAMILY PREDICTED COLANIC ACID TRANSPORTER"/>
    <property type="match status" value="1"/>
</dbReference>
<dbReference type="EMBL" id="CP002105">
    <property type="protein sequence ID" value="ADL13641.1"/>
    <property type="molecule type" value="Genomic_DNA"/>
</dbReference>
<dbReference type="GO" id="GO:0005886">
    <property type="term" value="C:plasma membrane"/>
    <property type="evidence" value="ECO:0007669"/>
    <property type="project" value="UniProtKB-SubCell"/>
</dbReference>
<feature type="transmembrane region" description="Helical" evidence="6">
    <location>
        <begin position="125"/>
        <end position="144"/>
    </location>
</feature>
<dbReference type="AlphaFoldDB" id="D9QTS0"/>
<dbReference type="OrthoDB" id="9180265at2"/>
<sequence length="503" mass="57835">MAVNKIEKDKDKSEHFSTLLYHVLRYGIGGLTRAGASLGFTAIFTRIFLPAKFGYYNLVRSIVLFVTLMLTEWMKQAINRYLPSLEDLNEKRIAKNTIVLYILLFTIFLLILNIIILFIKPYFGIWFNKLCFATVSLIWGLSIYKVCLQVLSAEIKSNYHTLIKTLRSMGRLFLPLILVFLISKKVEYLVWGEAIGTFLIIPFMWKLADLELSITYIIKHIKIIKTNIIKYFKYGSPMIGWFLAYILLAIGDRYIIQIFRGAKEVGIYSANYSLIAGGTELVAAPFLLIAHPYLVKMWNQKSKEEVQQLISDTTNWFIYMASVLIIALMFLSKPITNILLGVKYRVGYWVIPIAGTGLLIWHLSMYGHKPLEFEEDTKRMMLGGLGVAALNVMLNIILVPHFGYMAAAYTTLISYLSYAVLIYFSVKKYMDWIIPFRQVFRKIIWVLVGGLIATVFLREFKNLGFFSKHIIAIFIYGVIAVIVPLRQEGINLKQVLNKFKEAL</sequence>
<dbReference type="Proteomes" id="UP000001661">
    <property type="component" value="Chromosome"/>
</dbReference>
<reference evidence="7 8" key="1">
    <citation type="journal article" date="2010" name="Stand. Genomic Sci.">
        <title>Complete genome sequence of Acetohalobium arabaticum type strain (Z-7288).</title>
        <authorList>
            <person name="Sikorski J."/>
            <person name="Lapidus A."/>
            <person name="Chertkov O."/>
            <person name="Lucas S."/>
            <person name="Copeland A."/>
            <person name="Glavina Del Rio T."/>
            <person name="Nolan M."/>
            <person name="Tice H."/>
            <person name="Cheng J.F."/>
            <person name="Han C."/>
            <person name="Brambilla E."/>
            <person name="Pitluck S."/>
            <person name="Liolios K."/>
            <person name="Ivanova N."/>
            <person name="Mavromatis K."/>
            <person name="Mikhailova N."/>
            <person name="Pati A."/>
            <person name="Bruce D."/>
            <person name="Detter C."/>
            <person name="Tapia R."/>
            <person name="Goodwin L."/>
            <person name="Chen A."/>
            <person name="Palaniappan K."/>
            <person name="Land M."/>
            <person name="Hauser L."/>
            <person name="Chang Y.J."/>
            <person name="Jeffries C.D."/>
            <person name="Rohde M."/>
            <person name="Goker M."/>
            <person name="Spring S."/>
            <person name="Woyke T."/>
            <person name="Bristow J."/>
            <person name="Eisen J.A."/>
            <person name="Markowitz V."/>
            <person name="Hugenholtz P."/>
            <person name="Kyrpides N.C."/>
            <person name="Klenk H.P."/>
        </authorList>
    </citation>
    <scope>NUCLEOTIDE SEQUENCE [LARGE SCALE GENOMIC DNA]</scope>
    <source>
        <strain evidence="8">ATCC 49924 / DSM 5501 / Z-7288</strain>
    </source>
</reference>
<feature type="transmembrane region" description="Helical" evidence="6">
    <location>
        <begin position="438"/>
        <end position="457"/>
    </location>
</feature>
<dbReference type="HOGENOM" id="CLU_022017_7_3_9"/>
<dbReference type="Pfam" id="PF01943">
    <property type="entry name" value="Polysacc_synt"/>
    <property type="match status" value="1"/>
</dbReference>
<feature type="transmembrane region" description="Helical" evidence="6">
    <location>
        <begin position="231"/>
        <end position="250"/>
    </location>
</feature>
<feature type="transmembrane region" description="Helical" evidence="6">
    <location>
        <begin position="188"/>
        <end position="210"/>
    </location>
</feature>
<dbReference type="InterPro" id="IPR050833">
    <property type="entry name" value="Poly_Biosynth_Transport"/>
</dbReference>
<evidence type="ECO:0000256" key="4">
    <source>
        <dbReference type="ARBA" id="ARBA00022989"/>
    </source>
</evidence>
<feature type="transmembrane region" description="Helical" evidence="6">
    <location>
        <begin position="380"/>
        <end position="398"/>
    </location>
</feature>
<evidence type="ECO:0000256" key="1">
    <source>
        <dbReference type="ARBA" id="ARBA00004651"/>
    </source>
</evidence>
<keyword evidence="5 6" id="KW-0472">Membrane</keyword>
<organism evidence="7 8">
    <name type="scientific">Acetohalobium arabaticum (strain ATCC 49924 / DSM 5501 / Z-7288)</name>
    <dbReference type="NCBI Taxonomy" id="574087"/>
    <lineage>
        <taxon>Bacteria</taxon>
        <taxon>Bacillati</taxon>
        <taxon>Bacillota</taxon>
        <taxon>Clostridia</taxon>
        <taxon>Halanaerobiales</taxon>
        <taxon>Halobacteroidaceae</taxon>
        <taxon>Acetohalobium</taxon>
    </lineage>
</organism>
<evidence type="ECO:0000256" key="5">
    <source>
        <dbReference type="ARBA" id="ARBA00023136"/>
    </source>
</evidence>
<keyword evidence="3 6" id="KW-0812">Transmembrane</keyword>
<evidence type="ECO:0000313" key="7">
    <source>
        <dbReference type="EMBL" id="ADL13641.1"/>
    </source>
</evidence>
<dbReference type="PANTHER" id="PTHR30250:SF11">
    <property type="entry name" value="O-ANTIGEN TRANSPORTER-RELATED"/>
    <property type="match status" value="1"/>
</dbReference>
<evidence type="ECO:0000256" key="6">
    <source>
        <dbReference type="SAM" id="Phobius"/>
    </source>
</evidence>
<feature type="transmembrane region" description="Helical" evidence="6">
    <location>
        <begin position="270"/>
        <end position="295"/>
    </location>
</feature>
<feature type="transmembrane region" description="Helical" evidence="6">
    <location>
        <begin position="30"/>
        <end position="49"/>
    </location>
</feature>
<dbReference type="eggNOG" id="COG2244">
    <property type="taxonomic scope" value="Bacteria"/>
</dbReference>